<feature type="chain" id="PRO_5004367403" description="Lysozyme" evidence="6">
    <location>
        <begin position="28"/>
        <end position="506"/>
    </location>
</feature>
<evidence type="ECO:0000256" key="6">
    <source>
        <dbReference type="SAM" id="SignalP"/>
    </source>
</evidence>
<dbReference type="AlphaFoldDB" id="R4K0X7"/>
<dbReference type="RefSeq" id="WP_015613748.1">
    <property type="nucleotide sequence ID" value="NC_021182.1"/>
</dbReference>
<dbReference type="InterPro" id="IPR051018">
    <property type="entry name" value="Bacteriophage_GH24"/>
</dbReference>
<dbReference type="Pfam" id="PF00959">
    <property type="entry name" value="Phage_lysozyme"/>
    <property type="match status" value="1"/>
</dbReference>
<dbReference type="PANTHER" id="PTHR38107">
    <property type="match status" value="1"/>
</dbReference>
<comment type="catalytic activity">
    <reaction evidence="5">
        <text>Hydrolysis of (1-&gt;4)-beta-linkages between N-acetylmuramic acid and N-acetyl-D-glucosamine residues in a peptidoglycan and between N-acetyl-D-glucosamine residues in chitodextrins.</text>
        <dbReference type="EC" id="3.2.1.17"/>
    </reaction>
</comment>
<evidence type="ECO:0000313" key="8">
    <source>
        <dbReference type="Proteomes" id="UP000013523"/>
    </source>
</evidence>
<dbReference type="InterPro" id="IPR002196">
    <property type="entry name" value="Glyco_hydro_24"/>
</dbReference>
<keyword evidence="4" id="KW-1035">Host cytoplasm</keyword>
<organism evidence="7 8">
    <name type="scientific">Clostridium pasteurianum BC1</name>
    <dbReference type="NCBI Taxonomy" id="86416"/>
    <lineage>
        <taxon>Bacteria</taxon>
        <taxon>Bacillati</taxon>
        <taxon>Bacillota</taxon>
        <taxon>Clostridia</taxon>
        <taxon>Eubacteriales</taxon>
        <taxon>Clostridiaceae</taxon>
        <taxon>Clostridium</taxon>
    </lineage>
</organism>
<dbReference type="InterPro" id="IPR023346">
    <property type="entry name" value="Lysozyme-like_dom_sf"/>
</dbReference>
<dbReference type="GO" id="GO:0016998">
    <property type="term" value="P:cell wall macromolecule catabolic process"/>
    <property type="evidence" value="ECO:0007669"/>
    <property type="project" value="InterPro"/>
</dbReference>
<dbReference type="HOGENOM" id="CLU_538299_0_0_9"/>
<keyword evidence="2 5" id="KW-0081">Bacteriolytic enzyme</keyword>
<dbReference type="KEGG" id="cpas:Clopa_0359"/>
<dbReference type="Gene3D" id="1.10.530.40">
    <property type="match status" value="1"/>
</dbReference>
<keyword evidence="5" id="KW-0326">Glycosidase</keyword>
<sequence>MKIYKRVLLLLLFSTTFMLIGYNKAYADTNTNGLVWKLNTTTPLSKTDSYWSFASGDYNNDGKADIYCVKRNGANAKTEVHVLNGANNFQSFLLETATALPQATDGNWKFALGDYNNDGKPDLYCIKENGGNAKTEVHILNGADNFQSFLLQTATALPQATDGNWEFALGDYNNDGKPDLYCIKENGGNAKTEVHILNGANNFQSFLLETATALPQTDSNWAFGISDYNNDGKPDLYCIKRNGAGATEVHTLNGANNFQSFLFESATPMEPTDQNTQFVIGKGVMDVYAIKQQAPTSTEIHEFGYPDGSTGNTNGIASSRSSANIIYFIKECEGFAPSLYHDEVGVLTGGYGMTGAELNGLPSSISETTATQLLTTNVNNNYYTQVLNIIHARGVANPTQREVDAFTSFAYNEGVQAFSQSTLLKLYASGSRGADIQTQFNQWIYAGNTVLPGLVTRRNYEWGIFSASTSSIPGYNCPPSISYINTAGNPTGQVVTENNGYGANPY</sequence>
<dbReference type="CDD" id="cd00737">
    <property type="entry name" value="lyz_endolysin_autolysin"/>
    <property type="match status" value="1"/>
</dbReference>
<dbReference type="Pfam" id="PF13517">
    <property type="entry name" value="FG-GAP_3"/>
    <property type="match status" value="1"/>
</dbReference>
<dbReference type="InterPro" id="IPR013517">
    <property type="entry name" value="FG-GAP"/>
</dbReference>
<proteinExistence type="inferred from homology"/>
<dbReference type="PATRIC" id="fig|86416.3.peg.337"/>
<dbReference type="GO" id="GO:0003796">
    <property type="term" value="F:lysozyme activity"/>
    <property type="evidence" value="ECO:0007669"/>
    <property type="project" value="UniProtKB-EC"/>
</dbReference>
<dbReference type="SUPFAM" id="SSF69318">
    <property type="entry name" value="Integrin alpha N-terminal domain"/>
    <property type="match status" value="1"/>
</dbReference>
<reference evidence="7 8" key="1">
    <citation type="submission" date="2012-01" db="EMBL/GenBank/DDBJ databases">
        <title>Complete sequence of chromosome of Clostridium pasteurianum BC1.</title>
        <authorList>
            <consortium name="US DOE Joint Genome Institute"/>
            <person name="Lucas S."/>
            <person name="Han J."/>
            <person name="Lapidus A."/>
            <person name="Cheng J.-F."/>
            <person name="Goodwin L."/>
            <person name="Pitluck S."/>
            <person name="Peters L."/>
            <person name="Mikhailova N."/>
            <person name="Teshima H."/>
            <person name="Detter J.C."/>
            <person name="Han C."/>
            <person name="Tapia R."/>
            <person name="Land M."/>
            <person name="Hauser L."/>
            <person name="Kyrpides N."/>
            <person name="Ivanova N."/>
            <person name="Pagani I."/>
            <person name="Dunn J."/>
            <person name="Taghavi S."/>
            <person name="Francis A."/>
            <person name="van der Lelie D."/>
            <person name="Woyke T."/>
        </authorList>
    </citation>
    <scope>NUCLEOTIDE SEQUENCE [LARGE SCALE GENOMIC DNA]</scope>
    <source>
        <strain evidence="7 8">BC1</strain>
    </source>
</reference>
<evidence type="ECO:0000256" key="2">
    <source>
        <dbReference type="ARBA" id="ARBA00022638"/>
    </source>
</evidence>
<comment type="similarity">
    <text evidence="5">Belongs to the glycosyl hydrolase 24 family.</text>
</comment>
<evidence type="ECO:0000256" key="3">
    <source>
        <dbReference type="ARBA" id="ARBA00022729"/>
    </source>
</evidence>
<evidence type="ECO:0000256" key="4">
    <source>
        <dbReference type="ARBA" id="ARBA00023200"/>
    </source>
</evidence>
<name>R4K0X7_CLOPA</name>
<dbReference type="GO" id="GO:0042742">
    <property type="term" value="P:defense response to bacterium"/>
    <property type="evidence" value="ECO:0007669"/>
    <property type="project" value="UniProtKB-KW"/>
</dbReference>
<dbReference type="EMBL" id="CP003261">
    <property type="protein sequence ID" value="AGK95421.1"/>
    <property type="molecule type" value="Genomic_DNA"/>
</dbReference>
<dbReference type="PANTHER" id="PTHR38107:SF3">
    <property type="entry name" value="LYSOZYME RRRD-RELATED"/>
    <property type="match status" value="1"/>
</dbReference>
<keyword evidence="1 5" id="KW-0929">Antimicrobial</keyword>
<dbReference type="OrthoDB" id="529831at2"/>
<dbReference type="SUPFAM" id="SSF53955">
    <property type="entry name" value="Lysozyme-like"/>
    <property type="match status" value="1"/>
</dbReference>
<keyword evidence="5" id="KW-0378">Hydrolase</keyword>
<evidence type="ECO:0000256" key="1">
    <source>
        <dbReference type="ARBA" id="ARBA00022529"/>
    </source>
</evidence>
<dbReference type="GO" id="GO:0031640">
    <property type="term" value="P:killing of cells of another organism"/>
    <property type="evidence" value="ECO:0007669"/>
    <property type="project" value="UniProtKB-KW"/>
</dbReference>
<evidence type="ECO:0000313" key="7">
    <source>
        <dbReference type="EMBL" id="AGK95421.1"/>
    </source>
</evidence>
<dbReference type="GO" id="GO:0009253">
    <property type="term" value="P:peptidoglycan catabolic process"/>
    <property type="evidence" value="ECO:0007669"/>
    <property type="project" value="InterPro"/>
</dbReference>
<dbReference type="eggNOG" id="COG3772">
    <property type="taxonomic scope" value="Bacteria"/>
</dbReference>
<accession>R4K0X7</accession>
<dbReference type="Gene3D" id="2.130.10.130">
    <property type="entry name" value="Integrin alpha, N-terminal"/>
    <property type="match status" value="1"/>
</dbReference>
<dbReference type="EC" id="3.2.1.17" evidence="5"/>
<gene>
    <name evidence="7" type="ORF">Clopa_0359</name>
</gene>
<dbReference type="InterPro" id="IPR023347">
    <property type="entry name" value="Lysozyme_dom_sf"/>
</dbReference>
<evidence type="ECO:0000256" key="5">
    <source>
        <dbReference type="RuleBase" id="RU003788"/>
    </source>
</evidence>
<dbReference type="STRING" id="86416.Clopa_0359"/>
<protein>
    <recommendedName>
        <fullName evidence="5">Lysozyme</fullName>
        <ecNumber evidence="5">3.2.1.17</ecNumber>
    </recommendedName>
</protein>
<keyword evidence="3 6" id="KW-0732">Signal</keyword>
<keyword evidence="8" id="KW-1185">Reference proteome</keyword>
<feature type="signal peptide" evidence="6">
    <location>
        <begin position="1"/>
        <end position="27"/>
    </location>
</feature>
<dbReference type="InterPro" id="IPR028994">
    <property type="entry name" value="Integrin_alpha_N"/>
</dbReference>
<dbReference type="InterPro" id="IPR033907">
    <property type="entry name" value="Endolysin_autolysin"/>
</dbReference>
<dbReference type="Proteomes" id="UP000013523">
    <property type="component" value="Chromosome"/>
</dbReference>